<sequence length="812" mass="84957">MPHPRPTRLHHAIRIACLGLALAAPLAGAAPVTLDSAPVQSYKLPAGPLGRALSGFAVNAGIALSFDPALTEGLVAAPLTGSYPAREAAARLLAGSGLELAARADGSYTLKKSVPPAAPAPSATAAAATAATLPGVTVTASADTSAFELPDAYAGGQVARGGRLGMLGNVDAMNTPFNLTSFTAQAIDNQQAATIADVVARDPSVRSTAPSGDVADSFFIRGFAIGDNNIGEIAFDGLYGVAPNYRLLADYAERVDVLKGPAAMVYGMSPNSGVGGSINVVPKRAGADLTRVQADYASSAQAGLKTDLARRFGPERAFGARLNASHRGGDTAIDNQSRKASLGALALDYQGERLRATLDLIDQREDVDAPSRRPSLSAGLAVPRAPGGRTNLTQRWEWYDSRERSALLRADYQAHEQLTLFASAGTARSDVERLFNTPSIVNAAGDTSVLPTRAVFDVERSSVSAGLRARFAGGPVKHQLTLEWSQYEDRLAMGTQAGRLYTSNMYMPVVRPAQDVAPPALVSKRSTNRLGGVALADMLSMFDQRLQVMLGLRHQTIRADTFGASGATSAQYERSAVTPMAGVVLKPWRQVSLYANHIGGLSKGDSAPDTAVNAGEAFAPYKAKQNEIGAKVDHGSLVTSVSLFQITRPSGQLTANRYAADGEQRNRGIEVNAYGKLGEAVRLSGGASWTDAELVKTNSAATLGKTAVGVPKLHVTMSAEWDLAQLPGLTLTGALQHSGAQYANQANTQRLDSWTSVDVGARYRTTVSGRPLVLRAGVRNATGKDYWAGASTWGTLIAGAPRSVVLSAALDF</sequence>
<evidence type="ECO:0000256" key="13">
    <source>
        <dbReference type="ARBA" id="ARBA00023237"/>
    </source>
</evidence>
<evidence type="ECO:0000313" key="19">
    <source>
        <dbReference type="EMBL" id="NHZ89381.1"/>
    </source>
</evidence>
<evidence type="ECO:0000256" key="4">
    <source>
        <dbReference type="ARBA" id="ARBA00022452"/>
    </source>
</evidence>
<dbReference type="RefSeq" id="WP_166873731.1">
    <property type="nucleotide sequence ID" value="NZ_WHJH01000008.1"/>
</dbReference>
<keyword evidence="4 14" id="KW-1134">Transmembrane beta strand</keyword>
<evidence type="ECO:0000259" key="18">
    <source>
        <dbReference type="SMART" id="SM00965"/>
    </source>
</evidence>
<evidence type="ECO:0000256" key="16">
    <source>
        <dbReference type="RuleBase" id="RU003357"/>
    </source>
</evidence>
<protein>
    <submittedName>
        <fullName evidence="19">TonB-dependent siderophore receptor</fullName>
    </submittedName>
</protein>
<keyword evidence="9" id="KW-0406">Ion transport</keyword>
<reference evidence="19 20" key="1">
    <citation type="submission" date="2019-10" db="EMBL/GenBank/DDBJ databases">
        <title>Taxonomy of Antarctic Massilia spp.: description of Massilia rubra sp. nov., Massilia aquatica sp. nov., Massilia mucilaginosa sp. nov., Massilia frigida sp. nov. isolated from streams, lakes and regoliths.</title>
        <authorList>
            <person name="Holochova P."/>
            <person name="Sedlacek I."/>
            <person name="Kralova S."/>
            <person name="Maslanova I."/>
            <person name="Busse H.-J."/>
            <person name="Stankova E."/>
            <person name="Vrbovska V."/>
            <person name="Kovarovic V."/>
            <person name="Bartak M."/>
            <person name="Svec P."/>
            <person name="Pantucek R."/>
        </authorList>
    </citation>
    <scope>NUCLEOTIDE SEQUENCE [LARGE SCALE GENOMIC DNA]</scope>
    <source>
        <strain evidence="19 20">CCM 8733</strain>
    </source>
</reference>
<comment type="subcellular location">
    <subcellularLocation>
        <location evidence="1 14">Cell outer membrane</location>
        <topology evidence="1 14">Multi-pass membrane protein</topology>
    </subcellularLocation>
</comment>
<dbReference type="InterPro" id="IPR010105">
    <property type="entry name" value="TonB_sidphr_rcpt"/>
</dbReference>
<gene>
    <name evidence="19" type="ORF">F2P45_10190</name>
</gene>
<evidence type="ECO:0000256" key="3">
    <source>
        <dbReference type="ARBA" id="ARBA00022448"/>
    </source>
</evidence>
<dbReference type="NCBIfam" id="TIGR01783">
    <property type="entry name" value="TonB-siderophor"/>
    <property type="match status" value="1"/>
</dbReference>
<evidence type="ECO:0000256" key="8">
    <source>
        <dbReference type="ARBA" id="ARBA00023004"/>
    </source>
</evidence>
<dbReference type="Pfam" id="PF07715">
    <property type="entry name" value="Plug"/>
    <property type="match status" value="1"/>
</dbReference>
<dbReference type="InterPro" id="IPR039426">
    <property type="entry name" value="TonB-dep_rcpt-like"/>
</dbReference>
<keyword evidence="8" id="KW-0408">Iron</keyword>
<dbReference type="PROSITE" id="PS52016">
    <property type="entry name" value="TONB_DEPENDENT_REC_3"/>
    <property type="match status" value="1"/>
</dbReference>
<keyword evidence="13 14" id="KW-0998">Cell outer membrane</keyword>
<dbReference type="PROSITE" id="PS01156">
    <property type="entry name" value="TONB_DEPENDENT_REC_2"/>
    <property type="match status" value="1"/>
</dbReference>
<evidence type="ECO:0000256" key="15">
    <source>
        <dbReference type="PROSITE-ProRule" id="PRU10144"/>
    </source>
</evidence>
<dbReference type="InterPro" id="IPR012910">
    <property type="entry name" value="Plug_dom"/>
</dbReference>
<dbReference type="InterPro" id="IPR011662">
    <property type="entry name" value="Secretin/TonB_short_N"/>
</dbReference>
<dbReference type="SUPFAM" id="SSF56935">
    <property type="entry name" value="Porins"/>
    <property type="match status" value="1"/>
</dbReference>
<dbReference type="SMART" id="SM00965">
    <property type="entry name" value="STN"/>
    <property type="match status" value="1"/>
</dbReference>
<dbReference type="InterPro" id="IPR000531">
    <property type="entry name" value="Beta-barrel_TonB"/>
</dbReference>
<evidence type="ECO:0000256" key="17">
    <source>
        <dbReference type="SAM" id="SignalP"/>
    </source>
</evidence>
<keyword evidence="3 14" id="KW-0813">Transport</keyword>
<evidence type="ECO:0000256" key="5">
    <source>
        <dbReference type="ARBA" id="ARBA00022496"/>
    </source>
</evidence>
<comment type="similarity">
    <text evidence="2 14 16">Belongs to the TonB-dependent receptor family.</text>
</comment>
<keyword evidence="10 16" id="KW-0798">TonB box</keyword>
<evidence type="ECO:0000256" key="9">
    <source>
        <dbReference type="ARBA" id="ARBA00023065"/>
    </source>
</evidence>
<dbReference type="PANTHER" id="PTHR32552:SF82">
    <property type="entry name" value="FCUA PROTEIN"/>
    <property type="match status" value="1"/>
</dbReference>
<evidence type="ECO:0000313" key="20">
    <source>
        <dbReference type="Proteomes" id="UP000609726"/>
    </source>
</evidence>
<dbReference type="InterPro" id="IPR036942">
    <property type="entry name" value="Beta-barrel_TonB_sf"/>
</dbReference>
<feature type="signal peptide" evidence="17">
    <location>
        <begin position="1"/>
        <end position="29"/>
    </location>
</feature>
<evidence type="ECO:0000256" key="1">
    <source>
        <dbReference type="ARBA" id="ARBA00004571"/>
    </source>
</evidence>
<evidence type="ECO:0000256" key="2">
    <source>
        <dbReference type="ARBA" id="ARBA00009810"/>
    </source>
</evidence>
<keyword evidence="12 19" id="KW-0675">Receptor</keyword>
<feature type="short sequence motif" description="TonB C-terminal box" evidence="15">
    <location>
        <begin position="795"/>
        <end position="812"/>
    </location>
</feature>
<keyword evidence="5" id="KW-0410">Iron transport</keyword>
<keyword evidence="6 14" id="KW-0812">Transmembrane</keyword>
<dbReference type="CDD" id="cd01347">
    <property type="entry name" value="ligand_gated_channel"/>
    <property type="match status" value="1"/>
</dbReference>
<keyword evidence="7 17" id="KW-0732">Signal</keyword>
<evidence type="ECO:0000256" key="7">
    <source>
        <dbReference type="ARBA" id="ARBA00022729"/>
    </source>
</evidence>
<dbReference type="Pfam" id="PF00593">
    <property type="entry name" value="TonB_dep_Rec_b-barrel"/>
    <property type="match status" value="1"/>
</dbReference>
<dbReference type="Proteomes" id="UP000609726">
    <property type="component" value="Unassembled WGS sequence"/>
</dbReference>
<dbReference type="Gene3D" id="2.170.130.10">
    <property type="entry name" value="TonB-dependent receptor, plug domain"/>
    <property type="match status" value="1"/>
</dbReference>
<organism evidence="19 20">
    <name type="scientific">Massilia mucilaginosa</name>
    <dbReference type="NCBI Taxonomy" id="2609282"/>
    <lineage>
        <taxon>Bacteria</taxon>
        <taxon>Pseudomonadati</taxon>
        <taxon>Pseudomonadota</taxon>
        <taxon>Betaproteobacteria</taxon>
        <taxon>Burkholderiales</taxon>
        <taxon>Oxalobacteraceae</taxon>
        <taxon>Telluria group</taxon>
        <taxon>Massilia</taxon>
    </lineage>
</organism>
<keyword evidence="11 14" id="KW-0472">Membrane</keyword>
<accession>A0ABX0NRH6</accession>
<evidence type="ECO:0000256" key="10">
    <source>
        <dbReference type="ARBA" id="ARBA00023077"/>
    </source>
</evidence>
<dbReference type="InterPro" id="IPR010917">
    <property type="entry name" value="TonB_rcpt_CS"/>
</dbReference>
<evidence type="ECO:0000256" key="14">
    <source>
        <dbReference type="PROSITE-ProRule" id="PRU01360"/>
    </source>
</evidence>
<proteinExistence type="inferred from homology"/>
<evidence type="ECO:0000256" key="6">
    <source>
        <dbReference type="ARBA" id="ARBA00022692"/>
    </source>
</evidence>
<dbReference type="Gene3D" id="3.55.50.30">
    <property type="match status" value="1"/>
</dbReference>
<keyword evidence="20" id="KW-1185">Reference proteome</keyword>
<evidence type="ECO:0000256" key="12">
    <source>
        <dbReference type="ARBA" id="ARBA00023170"/>
    </source>
</evidence>
<dbReference type="Gene3D" id="2.40.170.20">
    <property type="entry name" value="TonB-dependent receptor, beta-barrel domain"/>
    <property type="match status" value="1"/>
</dbReference>
<dbReference type="PANTHER" id="PTHR32552">
    <property type="entry name" value="FERRICHROME IRON RECEPTOR-RELATED"/>
    <property type="match status" value="1"/>
</dbReference>
<comment type="caution">
    <text evidence="19">The sequence shown here is derived from an EMBL/GenBank/DDBJ whole genome shotgun (WGS) entry which is preliminary data.</text>
</comment>
<evidence type="ECO:0000256" key="11">
    <source>
        <dbReference type="ARBA" id="ARBA00023136"/>
    </source>
</evidence>
<dbReference type="EMBL" id="WHJH01000008">
    <property type="protein sequence ID" value="NHZ89381.1"/>
    <property type="molecule type" value="Genomic_DNA"/>
</dbReference>
<feature type="chain" id="PRO_5047150485" evidence="17">
    <location>
        <begin position="30"/>
        <end position="812"/>
    </location>
</feature>
<name>A0ABX0NRH6_9BURK</name>
<feature type="domain" description="Secretin/TonB short N-terminal" evidence="18">
    <location>
        <begin position="62"/>
        <end position="113"/>
    </location>
</feature>
<dbReference type="InterPro" id="IPR037066">
    <property type="entry name" value="Plug_dom_sf"/>
</dbReference>